<dbReference type="GO" id="GO:0005886">
    <property type="term" value="C:plasma membrane"/>
    <property type="evidence" value="ECO:0007669"/>
    <property type="project" value="InterPro"/>
</dbReference>
<dbReference type="Proteomes" id="UP000604825">
    <property type="component" value="Unassembled WGS sequence"/>
</dbReference>
<protein>
    <recommendedName>
        <fullName evidence="4">Membrane-associated kinase regulator 4</fullName>
    </recommendedName>
</protein>
<dbReference type="OrthoDB" id="1938320at2759"/>
<feature type="compositionally biased region" description="Low complexity" evidence="1">
    <location>
        <begin position="268"/>
        <end position="292"/>
    </location>
</feature>
<dbReference type="AlphaFoldDB" id="A0A811P2C8"/>
<sequence>MAKHSPQIHDQPLQEEDYIDMDLSSPAASEAATTTASLLCYNSGMAASPQHSREFEFHMLAPPDLREPVASPADELFYKGKLLPLHLPPRIQMVEKLLESAAEKGLLSASTAPATPYQSCNVSAANSCYASGELNAEYYFHECISTGSDAAEEAAACEKKPWSKKLKFIRHLNLGLKLKASKAYLKTIFATKGGNPDDKNGVPRANELSNAQFNTWRKNPFGHIRSKRYKASPISNSTTVGGKFKEDECGHRRSFSSVIIRYSSSNKASSVSSSSCSSSNSSSFSIPSSNDSGVGPVLRRSSSASSEMDNPIQGAIAYCKKSQQLASVRKSASDAGFRFMLSSASKIAAESEDAEGIFEITQNTNVNSVSPNNSVLF</sequence>
<evidence type="ECO:0000313" key="2">
    <source>
        <dbReference type="EMBL" id="CAD6236049.1"/>
    </source>
</evidence>
<gene>
    <name evidence="2" type="ORF">NCGR_LOCUS24081</name>
</gene>
<dbReference type="PANTHER" id="PTHR33312:SF33">
    <property type="entry name" value="OS01G0836900 PROTEIN"/>
    <property type="match status" value="1"/>
</dbReference>
<organism evidence="2 3">
    <name type="scientific">Miscanthus lutarioriparius</name>
    <dbReference type="NCBI Taxonomy" id="422564"/>
    <lineage>
        <taxon>Eukaryota</taxon>
        <taxon>Viridiplantae</taxon>
        <taxon>Streptophyta</taxon>
        <taxon>Embryophyta</taxon>
        <taxon>Tracheophyta</taxon>
        <taxon>Spermatophyta</taxon>
        <taxon>Magnoliopsida</taxon>
        <taxon>Liliopsida</taxon>
        <taxon>Poales</taxon>
        <taxon>Poaceae</taxon>
        <taxon>PACMAD clade</taxon>
        <taxon>Panicoideae</taxon>
        <taxon>Andropogonodae</taxon>
        <taxon>Andropogoneae</taxon>
        <taxon>Saccharinae</taxon>
        <taxon>Miscanthus</taxon>
    </lineage>
</organism>
<dbReference type="GO" id="GO:0019210">
    <property type="term" value="F:kinase inhibitor activity"/>
    <property type="evidence" value="ECO:0007669"/>
    <property type="project" value="InterPro"/>
</dbReference>
<dbReference type="EMBL" id="CAJGYO010000006">
    <property type="protein sequence ID" value="CAD6236049.1"/>
    <property type="molecule type" value="Genomic_DNA"/>
</dbReference>
<feature type="region of interest" description="Disordered" evidence="1">
    <location>
        <begin position="268"/>
        <end position="308"/>
    </location>
</feature>
<evidence type="ECO:0000256" key="1">
    <source>
        <dbReference type="SAM" id="MobiDB-lite"/>
    </source>
</evidence>
<evidence type="ECO:0000313" key="3">
    <source>
        <dbReference type="Proteomes" id="UP000604825"/>
    </source>
</evidence>
<comment type="caution">
    <text evidence="2">The sequence shown here is derived from an EMBL/GenBank/DDBJ whole genome shotgun (WGS) entry which is preliminary data.</text>
</comment>
<dbReference type="PANTHER" id="PTHR33312">
    <property type="entry name" value="MEMBRANE-ASSOCIATED KINASE REGULATOR 4-RELATED"/>
    <property type="match status" value="1"/>
</dbReference>
<keyword evidence="3" id="KW-1185">Reference proteome</keyword>
<accession>A0A811P2C8</accession>
<proteinExistence type="predicted"/>
<dbReference type="InterPro" id="IPR039620">
    <property type="entry name" value="BKI1/MAKR1/3/4"/>
</dbReference>
<name>A0A811P2C8_9POAL</name>
<evidence type="ECO:0008006" key="4">
    <source>
        <dbReference type="Google" id="ProtNLM"/>
    </source>
</evidence>
<reference evidence="2" key="1">
    <citation type="submission" date="2020-10" db="EMBL/GenBank/DDBJ databases">
        <authorList>
            <person name="Han B."/>
            <person name="Lu T."/>
            <person name="Zhao Q."/>
            <person name="Huang X."/>
            <person name="Zhao Y."/>
        </authorList>
    </citation>
    <scope>NUCLEOTIDE SEQUENCE</scope>
</reference>